<feature type="compositionally biased region" description="Low complexity" evidence="1">
    <location>
        <begin position="17"/>
        <end position="27"/>
    </location>
</feature>
<organism evidence="3">
    <name type="scientific">Ruegeria sp. PrR005</name>
    <dbReference type="NCBI Taxonomy" id="2706882"/>
    <lineage>
        <taxon>Bacteria</taxon>
        <taxon>Pseudomonadati</taxon>
        <taxon>Pseudomonadota</taxon>
        <taxon>Alphaproteobacteria</taxon>
        <taxon>Rhodobacterales</taxon>
        <taxon>Roseobacteraceae</taxon>
        <taxon>Ruegeria</taxon>
    </lineage>
</organism>
<sequence length="110" mass="10733">MSSFDHTTPHPEHRAATTSSSSSVTTSGTNAGLAFVVGALVIVVAVMAWFMFGAGAADDSRDVNINVEGVPGAVEGAVEGVGNAAEAAGSAVNDAAQSVGNAAEEAVDGN</sequence>
<proteinExistence type="predicted"/>
<feature type="transmembrane region" description="Helical" evidence="2">
    <location>
        <begin position="31"/>
        <end position="52"/>
    </location>
</feature>
<name>A0A6B2NYD0_9RHOB</name>
<protein>
    <submittedName>
        <fullName evidence="3">Uncharacterized protein</fullName>
    </submittedName>
</protein>
<keyword evidence="2" id="KW-0812">Transmembrane</keyword>
<evidence type="ECO:0000256" key="1">
    <source>
        <dbReference type="SAM" id="MobiDB-lite"/>
    </source>
</evidence>
<feature type="region of interest" description="Disordered" evidence="1">
    <location>
        <begin position="1"/>
        <end position="27"/>
    </location>
</feature>
<evidence type="ECO:0000256" key="2">
    <source>
        <dbReference type="SAM" id="Phobius"/>
    </source>
</evidence>
<dbReference type="AlphaFoldDB" id="A0A6B2NYD0"/>
<reference evidence="3" key="1">
    <citation type="submission" date="2020-02" db="EMBL/GenBank/DDBJ databases">
        <title>Delineation of the pyrene-degrading pathway in Roseobacter clade bacteria by genomic analysis.</title>
        <authorList>
            <person name="Zhou H."/>
            <person name="Wang H."/>
        </authorList>
    </citation>
    <scope>NUCLEOTIDE SEQUENCE</scope>
    <source>
        <strain evidence="3">PrR005</strain>
    </source>
</reference>
<gene>
    <name evidence="3" type="ORF">G0P99_22355</name>
</gene>
<comment type="caution">
    <text evidence="3">The sequence shown here is derived from an EMBL/GenBank/DDBJ whole genome shotgun (WGS) entry which is preliminary data.</text>
</comment>
<evidence type="ECO:0000313" key="3">
    <source>
        <dbReference type="EMBL" id="NDW47697.1"/>
    </source>
</evidence>
<accession>A0A6B2NYD0</accession>
<keyword evidence="2" id="KW-0472">Membrane</keyword>
<dbReference type="RefSeq" id="WP_164132500.1">
    <property type="nucleotide sequence ID" value="NZ_JAAGOX010000055.1"/>
</dbReference>
<dbReference type="EMBL" id="JAAGOX010000055">
    <property type="protein sequence ID" value="NDW47697.1"/>
    <property type="molecule type" value="Genomic_DNA"/>
</dbReference>
<keyword evidence="2" id="KW-1133">Transmembrane helix</keyword>